<accession>A0ABW0QZN2</accession>
<evidence type="ECO:0000259" key="1">
    <source>
        <dbReference type="PROSITE" id="PS50943"/>
    </source>
</evidence>
<reference evidence="3" key="1">
    <citation type="journal article" date="2019" name="Int. J. Syst. Evol. Microbiol.">
        <title>The Global Catalogue of Microorganisms (GCM) 10K type strain sequencing project: providing services to taxonomists for standard genome sequencing and annotation.</title>
        <authorList>
            <consortium name="The Broad Institute Genomics Platform"/>
            <consortium name="The Broad Institute Genome Sequencing Center for Infectious Disease"/>
            <person name="Wu L."/>
            <person name="Ma J."/>
        </authorList>
    </citation>
    <scope>NUCLEOTIDE SEQUENCE [LARGE SCALE GENOMIC DNA]</scope>
    <source>
        <strain evidence="3">CGMCC 1.18578</strain>
    </source>
</reference>
<organism evidence="2 3">
    <name type="scientific">Cohnella yongneupensis</name>
    <dbReference type="NCBI Taxonomy" id="425006"/>
    <lineage>
        <taxon>Bacteria</taxon>
        <taxon>Bacillati</taxon>
        <taxon>Bacillota</taxon>
        <taxon>Bacilli</taxon>
        <taxon>Bacillales</taxon>
        <taxon>Paenibacillaceae</taxon>
        <taxon>Cohnella</taxon>
    </lineage>
</organism>
<dbReference type="EMBL" id="JBHSNC010000042">
    <property type="protein sequence ID" value="MFC5530431.1"/>
    <property type="molecule type" value="Genomic_DNA"/>
</dbReference>
<comment type="caution">
    <text evidence="2">The sequence shown here is derived from an EMBL/GenBank/DDBJ whole genome shotgun (WGS) entry which is preliminary data.</text>
</comment>
<dbReference type="PROSITE" id="PS50943">
    <property type="entry name" value="HTH_CROC1"/>
    <property type="match status" value="1"/>
</dbReference>
<dbReference type="SUPFAM" id="SSF47413">
    <property type="entry name" value="lambda repressor-like DNA-binding domains"/>
    <property type="match status" value="1"/>
</dbReference>
<dbReference type="CDD" id="cd00093">
    <property type="entry name" value="HTH_XRE"/>
    <property type="match status" value="1"/>
</dbReference>
<sequence length="57" mass="6636">MSQEELAFKSNLDRTYISMLERGICQPTLNTIFSLSKALNTMPSEMFKLVENEYELE</sequence>
<dbReference type="RefSeq" id="WP_378112466.1">
    <property type="nucleotide sequence ID" value="NZ_JBHSNC010000042.1"/>
</dbReference>
<dbReference type="Pfam" id="PF01381">
    <property type="entry name" value="HTH_3"/>
    <property type="match status" value="1"/>
</dbReference>
<feature type="domain" description="HTH cro/C1-type" evidence="1">
    <location>
        <begin position="1"/>
        <end position="46"/>
    </location>
</feature>
<dbReference type="InterPro" id="IPR001387">
    <property type="entry name" value="Cro/C1-type_HTH"/>
</dbReference>
<dbReference type="Gene3D" id="1.10.260.40">
    <property type="entry name" value="lambda repressor-like DNA-binding domains"/>
    <property type="match status" value="1"/>
</dbReference>
<dbReference type="Proteomes" id="UP001596108">
    <property type="component" value="Unassembled WGS sequence"/>
</dbReference>
<evidence type="ECO:0000313" key="2">
    <source>
        <dbReference type="EMBL" id="MFC5530431.1"/>
    </source>
</evidence>
<proteinExistence type="predicted"/>
<protein>
    <submittedName>
        <fullName evidence="2">Helix-turn-helix domain-containing protein</fullName>
    </submittedName>
</protein>
<dbReference type="InterPro" id="IPR010982">
    <property type="entry name" value="Lambda_DNA-bd_dom_sf"/>
</dbReference>
<name>A0ABW0QZN2_9BACL</name>
<keyword evidence="3" id="KW-1185">Reference proteome</keyword>
<gene>
    <name evidence="2" type="ORF">ACFPQ4_13415</name>
</gene>
<evidence type="ECO:0000313" key="3">
    <source>
        <dbReference type="Proteomes" id="UP001596108"/>
    </source>
</evidence>